<dbReference type="Gene3D" id="3.90.1200.10">
    <property type="match status" value="1"/>
</dbReference>
<evidence type="ECO:0000259" key="1">
    <source>
        <dbReference type="Pfam" id="PF01636"/>
    </source>
</evidence>
<dbReference type="RefSeq" id="WP_377360122.1">
    <property type="nucleotide sequence ID" value="NZ_JBHTCM010000018.1"/>
</dbReference>
<gene>
    <name evidence="2" type="ORF">ACFQPS_15475</name>
</gene>
<evidence type="ECO:0000313" key="2">
    <source>
        <dbReference type="EMBL" id="MFC7334568.1"/>
    </source>
</evidence>
<reference evidence="3" key="1">
    <citation type="journal article" date="2019" name="Int. J. Syst. Evol. Microbiol.">
        <title>The Global Catalogue of Microorganisms (GCM) 10K type strain sequencing project: providing services to taxonomists for standard genome sequencing and annotation.</title>
        <authorList>
            <consortium name="The Broad Institute Genomics Platform"/>
            <consortium name="The Broad Institute Genome Sequencing Center for Infectious Disease"/>
            <person name="Wu L."/>
            <person name="Ma J."/>
        </authorList>
    </citation>
    <scope>NUCLEOTIDE SEQUENCE [LARGE SCALE GENOMIC DNA]</scope>
    <source>
        <strain evidence="3">CGMCC 1.16275</strain>
    </source>
</reference>
<dbReference type="Gene3D" id="3.30.200.20">
    <property type="entry name" value="Phosphorylase Kinase, domain 1"/>
    <property type="match status" value="1"/>
</dbReference>
<protein>
    <submittedName>
        <fullName evidence="2">Aminoglycoside phosphotransferase family protein</fullName>
    </submittedName>
</protein>
<dbReference type="InterPro" id="IPR011009">
    <property type="entry name" value="Kinase-like_dom_sf"/>
</dbReference>
<dbReference type="EMBL" id="JBHTCM010000018">
    <property type="protein sequence ID" value="MFC7334568.1"/>
    <property type="molecule type" value="Genomic_DNA"/>
</dbReference>
<organism evidence="2 3">
    <name type="scientific">Rhodocista pekingensis</name>
    <dbReference type="NCBI Taxonomy" id="201185"/>
    <lineage>
        <taxon>Bacteria</taxon>
        <taxon>Pseudomonadati</taxon>
        <taxon>Pseudomonadota</taxon>
        <taxon>Alphaproteobacteria</taxon>
        <taxon>Rhodospirillales</taxon>
        <taxon>Azospirillaceae</taxon>
        <taxon>Rhodocista</taxon>
    </lineage>
</organism>
<dbReference type="SUPFAM" id="SSF56112">
    <property type="entry name" value="Protein kinase-like (PK-like)"/>
    <property type="match status" value="1"/>
</dbReference>
<accession>A0ABW2KYZ8</accession>
<dbReference type="Proteomes" id="UP001596456">
    <property type="component" value="Unassembled WGS sequence"/>
</dbReference>
<dbReference type="Pfam" id="PF01636">
    <property type="entry name" value="APH"/>
    <property type="match status" value="1"/>
</dbReference>
<dbReference type="InterPro" id="IPR002575">
    <property type="entry name" value="Aminoglycoside_PTrfase"/>
</dbReference>
<comment type="caution">
    <text evidence="2">The sequence shown here is derived from an EMBL/GenBank/DDBJ whole genome shotgun (WGS) entry which is preliminary data.</text>
</comment>
<name>A0ABW2KYZ8_9PROT</name>
<sequence>MLTPERDARIAAFLADAGWGAAARGPMGADWSARRYERLRAADGRTRILMDAPGPAAAQVPPFVRICGILRGCGLSAPVTEAGDDADGLLLLEDLGDDSFARLLERGDDPRPLYTLATDVLVALHRRFDPATAAGLPRYDADLFTRQVMLFADAYLPAATGAAPTAAARGALEAAWRAVLPAAFAVPDSLLLRDYHPGNLMLLPERPGVRACGLLDVQDAGLGPVAYDLLSLLEDARRDVPAEIADAMRARYRDAFPEIDADAFAAADAVLGAVRHARILGRVAELAAGRPARQFVFLPRVWGQLAAKLRHPALAPVAAWMRDSLPADGAVDLILQGDAA</sequence>
<proteinExistence type="predicted"/>
<evidence type="ECO:0000313" key="3">
    <source>
        <dbReference type="Proteomes" id="UP001596456"/>
    </source>
</evidence>
<feature type="domain" description="Aminoglycoside phosphotransferase" evidence="1">
    <location>
        <begin position="28"/>
        <end position="258"/>
    </location>
</feature>
<keyword evidence="3" id="KW-1185">Reference proteome</keyword>